<proteinExistence type="predicted"/>
<name>F8QHB6_SERL3</name>
<keyword evidence="2" id="KW-1185">Reference proteome</keyword>
<protein>
    <submittedName>
        <fullName evidence="1">Uncharacterized protein</fullName>
    </submittedName>
</protein>
<dbReference type="OMA" id="IWAREPE"/>
<feature type="non-terminal residue" evidence="1">
    <location>
        <position position="81"/>
    </location>
</feature>
<dbReference type="SUPFAM" id="SSF56801">
    <property type="entry name" value="Acetyl-CoA synthetase-like"/>
    <property type="match status" value="1"/>
</dbReference>
<dbReference type="OrthoDB" id="2674787at2759"/>
<dbReference type="Gene3D" id="3.40.50.12780">
    <property type="entry name" value="N-terminal domain of ligase-like"/>
    <property type="match status" value="1"/>
</dbReference>
<dbReference type="InterPro" id="IPR042099">
    <property type="entry name" value="ANL_N_sf"/>
</dbReference>
<dbReference type="HOGENOM" id="CLU_172706_0_0_1"/>
<evidence type="ECO:0000313" key="1">
    <source>
        <dbReference type="EMBL" id="EGN92299.1"/>
    </source>
</evidence>
<dbReference type="Proteomes" id="UP000008063">
    <property type="component" value="Unassembled WGS sequence"/>
</dbReference>
<evidence type="ECO:0000313" key="2">
    <source>
        <dbReference type="Proteomes" id="UP000008063"/>
    </source>
</evidence>
<dbReference type="AlphaFoldDB" id="F8QHB6"/>
<sequence length="81" mass="8629">SIYAPTSFHDPNASPVIPTSENILDCLRKTGTEILLVVPSFIEQWASSPEAIETLKTLRCIAYSGGPLSQKLGDILVSAGV</sequence>
<dbReference type="InParanoid" id="F8QHB6"/>
<accession>F8QHB6</accession>
<dbReference type="EMBL" id="GL945508">
    <property type="protein sequence ID" value="EGN92299.1"/>
    <property type="molecule type" value="Genomic_DNA"/>
</dbReference>
<reference evidence="2" key="1">
    <citation type="journal article" date="2011" name="Science">
        <title>The plant cell wall-decomposing machinery underlies the functional diversity of forest fungi.</title>
        <authorList>
            <person name="Eastwood D.C."/>
            <person name="Floudas D."/>
            <person name="Binder M."/>
            <person name="Majcherczyk A."/>
            <person name="Schneider P."/>
            <person name="Aerts A."/>
            <person name="Asiegbu F.O."/>
            <person name="Baker S.E."/>
            <person name="Barry K."/>
            <person name="Bendiksby M."/>
            <person name="Blumentritt M."/>
            <person name="Coutinho P.M."/>
            <person name="Cullen D."/>
            <person name="de Vries R.P."/>
            <person name="Gathman A."/>
            <person name="Goodell B."/>
            <person name="Henrissat B."/>
            <person name="Ihrmark K."/>
            <person name="Kauserud H."/>
            <person name="Kohler A."/>
            <person name="LaButti K."/>
            <person name="Lapidus A."/>
            <person name="Lavin J.L."/>
            <person name="Lee Y.-H."/>
            <person name="Lindquist E."/>
            <person name="Lilly W."/>
            <person name="Lucas S."/>
            <person name="Morin E."/>
            <person name="Murat C."/>
            <person name="Oguiza J.A."/>
            <person name="Park J."/>
            <person name="Pisabarro A.G."/>
            <person name="Riley R."/>
            <person name="Rosling A."/>
            <person name="Salamov A."/>
            <person name="Schmidt O."/>
            <person name="Schmutz J."/>
            <person name="Skrede I."/>
            <person name="Stenlid J."/>
            <person name="Wiebenga A."/>
            <person name="Xie X."/>
            <person name="Kuees U."/>
            <person name="Hibbett D.S."/>
            <person name="Hoffmeister D."/>
            <person name="Hoegberg N."/>
            <person name="Martin F."/>
            <person name="Grigoriev I.V."/>
            <person name="Watkinson S.C."/>
        </authorList>
    </citation>
    <scope>NUCLEOTIDE SEQUENCE [LARGE SCALE GENOMIC DNA]</scope>
    <source>
        <strain evidence="2">strain S7.3</strain>
    </source>
</reference>
<gene>
    <name evidence="1" type="ORF">SERLA73DRAFT_17647</name>
</gene>
<feature type="non-terminal residue" evidence="1">
    <location>
        <position position="1"/>
    </location>
</feature>
<organism evidence="2">
    <name type="scientific">Serpula lacrymans var. lacrymans (strain S7.3)</name>
    <name type="common">Dry rot fungus</name>
    <dbReference type="NCBI Taxonomy" id="936435"/>
    <lineage>
        <taxon>Eukaryota</taxon>
        <taxon>Fungi</taxon>
        <taxon>Dikarya</taxon>
        <taxon>Basidiomycota</taxon>
        <taxon>Agaricomycotina</taxon>
        <taxon>Agaricomycetes</taxon>
        <taxon>Agaricomycetidae</taxon>
        <taxon>Boletales</taxon>
        <taxon>Coniophorineae</taxon>
        <taxon>Serpulaceae</taxon>
        <taxon>Serpula</taxon>
    </lineage>
</organism>